<comment type="subcellular location">
    <subcellularLocation>
        <location evidence="1">Mitochondrion inner membrane</location>
        <topology evidence="1">Single-pass membrane protein</topology>
    </subcellularLocation>
</comment>
<evidence type="ECO:0000256" key="8">
    <source>
        <dbReference type="ARBA" id="ARBA00023128"/>
    </source>
</evidence>
<name>A0A1V4KAV3_PATFA</name>
<keyword evidence="5" id="KW-0999">Mitochondrion inner membrane</keyword>
<accession>A0A1V4KAV3</accession>
<keyword evidence="8" id="KW-0496">Mitochondrion</keyword>
<keyword evidence="4 10" id="KW-0812">Transmembrane</keyword>
<protein>
    <recommendedName>
        <fullName evidence="13">Cytochrome c oxidase subunit 8A, mitochondrial</fullName>
    </recommendedName>
</protein>
<evidence type="ECO:0000313" key="11">
    <source>
        <dbReference type="EMBL" id="OPJ81538.1"/>
    </source>
</evidence>
<organism evidence="11 12">
    <name type="scientific">Patagioenas fasciata monilis</name>
    <dbReference type="NCBI Taxonomy" id="372326"/>
    <lineage>
        <taxon>Eukaryota</taxon>
        <taxon>Metazoa</taxon>
        <taxon>Chordata</taxon>
        <taxon>Craniata</taxon>
        <taxon>Vertebrata</taxon>
        <taxon>Euteleostomi</taxon>
        <taxon>Archelosauria</taxon>
        <taxon>Archosauria</taxon>
        <taxon>Dinosauria</taxon>
        <taxon>Saurischia</taxon>
        <taxon>Theropoda</taxon>
        <taxon>Coelurosauria</taxon>
        <taxon>Aves</taxon>
        <taxon>Neognathae</taxon>
        <taxon>Neoaves</taxon>
        <taxon>Columbimorphae</taxon>
        <taxon>Columbiformes</taxon>
        <taxon>Columbidae</taxon>
        <taxon>Patagioenas</taxon>
    </lineage>
</organism>
<dbReference type="Pfam" id="PF02285">
    <property type="entry name" value="COX8"/>
    <property type="match status" value="1"/>
</dbReference>
<dbReference type="EMBL" id="LSYS01003973">
    <property type="protein sequence ID" value="OPJ81538.1"/>
    <property type="molecule type" value="Genomic_DNA"/>
</dbReference>
<keyword evidence="12" id="KW-1185">Reference proteome</keyword>
<comment type="pathway">
    <text evidence="2">Energy metabolism; oxidative phosphorylation.</text>
</comment>
<evidence type="ECO:0000256" key="7">
    <source>
        <dbReference type="ARBA" id="ARBA00022989"/>
    </source>
</evidence>
<comment type="caution">
    <text evidence="11">The sequence shown here is derived from an EMBL/GenBank/DDBJ whole genome shotgun (WGS) entry which is preliminary data.</text>
</comment>
<dbReference type="InterPro" id="IPR036548">
    <property type="entry name" value="Cyt_c_oxidase_su8_sf"/>
</dbReference>
<gene>
    <name evidence="11" type="ORF">AV530_009964</name>
</gene>
<evidence type="ECO:0000256" key="6">
    <source>
        <dbReference type="ARBA" id="ARBA00022946"/>
    </source>
</evidence>
<keyword evidence="9 10" id="KW-0472">Membrane</keyword>
<dbReference type="PANTHER" id="PTHR16717:SF5">
    <property type="entry name" value="CYTOCHROME C OXIDASE SUBUNIT 8, ISOFORM A"/>
    <property type="match status" value="1"/>
</dbReference>
<dbReference type="GO" id="GO:0006123">
    <property type="term" value="P:mitochondrial electron transport, cytochrome c to oxygen"/>
    <property type="evidence" value="ECO:0007669"/>
    <property type="project" value="InterPro"/>
</dbReference>
<dbReference type="SUPFAM" id="SSF81431">
    <property type="entry name" value="Mitochondrial cytochrome c oxidase subunit VIIIb (aka IX)"/>
    <property type="match status" value="1"/>
</dbReference>
<comment type="similarity">
    <text evidence="3">Belongs to the cytochrome c oxidase VIII family.</text>
</comment>
<evidence type="ECO:0000256" key="4">
    <source>
        <dbReference type="ARBA" id="ARBA00022692"/>
    </source>
</evidence>
<evidence type="ECO:0000256" key="9">
    <source>
        <dbReference type="ARBA" id="ARBA00023136"/>
    </source>
</evidence>
<dbReference type="OrthoDB" id="8931496at2759"/>
<keyword evidence="7 10" id="KW-1133">Transmembrane helix</keyword>
<keyword evidence="6" id="KW-0809">Transit peptide</keyword>
<dbReference type="GO" id="GO:0005743">
    <property type="term" value="C:mitochondrial inner membrane"/>
    <property type="evidence" value="ECO:0007669"/>
    <property type="project" value="UniProtKB-SubCell"/>
</dbReference>
<dbReference type="Gene3D" id="4.10.81.10">
    <property type="entry name" value="Cytochrome c oxidase, subunit 8"/>
    <property type="match status" value="1"/>
</dbReference>
<evidence type="ECO:0000256" key="10">
    <source>
        <dbReference type="SAM" id="Phobius"/>
    </source>
</evidence>
<evidence type="ECO:0008006" key="13">
    <source>
        <dbReference type="Google" id="ProtNLM"/>
    </source>
</evidence>
<evidence type="ECO:0000256" key="3">
    <source>
        <dbReference type="ARBA" id="ARBA00010117"/>
    </source>
</evidence>
<dbReference type="PANTHER" id="PTHR16717">
    <property type="entry name" value="CYTOCHROME C OXIDASE POLYPEPTIDE VIII"/>
    <property type="match status" value="1"/>
</dbReference>
<dbReference type="InterPro" id="IPR003205">
    <property type="entry name" value="Cyt_c_oxidase_su8"/>
</dbReference>
<feature type="transmembrane region" description="Helical" evidence="10">
    <location>
        <begin position="39"/>
        <end position="58"/>
    </location>
</feature>
<dbReference type="GO" id="GO:0045277">
    <property type="term" value="C:respiratory chain complex IV"/>
    <property type="evidence" value="ECO:0007669"/>
    <property type="project" value="InterPro"/>
</dbReference>
<evidence type="ECO:0000313" key="12">
    <source>
        <dbReference type="Proteomes" id="UP000190648"/>
    </source>
</evidence>
<evidence type="ECO:0000256" key="5">
    <source>
        <dbReference type="ARBA" id="ARBA00022792"/>
    </source>
</evidence>
<evidence type="ECO:0000256" key="2">
    <source>
        <dbReference type="ARBA" id="ARBA00004673"/>
    </source>
</evidence>
<evidence type="ECO:0000256" key="1">
    <source>
        <dbReference type="ARBA" id="ARBA00004434"/>
    </source>
</evidence>
<dbReference type="STRING" id="372326.A0A1V4KAV3"/>
<dbReference type="Proteomes" id="UP000190648">
    <property type="component" value="Unassembled WGS sequence"/>
</dbReference>
<reference evidence="11 12" key="1">
    <citation type="submission" date="2016-02" db="EMBL/GenBank/DDBJ databases">
        <title>Band-tailed pigeon sequencing and assembly.</title>
        <authorList>
            <person name="Soares A.E."/>
            <person name="Novak B.J."/>
            <person name="Rice E.S."/>
            <person name="O'Connell B."/>
            <person name="Chang D."/>
            <person name="Weber S."/>
            <person name="Shapiro B."/>
        </authorList>
    </citation>
    <scope>NUCLEOTIDE SEQUENCE [LARGE SCALE GENOMIC DNA]</scope>
    <source>
        <strain evidence="11">BTP2013</strain>
        <tissue evidence="11">Blood</tissue>
    </source>
</reference>
<dbReference type="AlphaFoldDB" id="A0A1V4KAV3"/>
<dbReference type="UniPathway" id="UPA00705"/>
<proteinExistence type="inferred from homology"/>
<sequence>MGPIMHRGSRLLRFGSAHQSRRCIHSSPPKEKVGLVETIIGFSAFSLAVLGPAGWFLCHLSSYKKKQKTSLQD</sequence>